<dbReference type="PANTHER" id="PTHR36833:SF1">
    <property type="entry name" value="INTEGRAL MEMBRANE TRANSPORT PROTEIN"/>
    <property type="match status" value="1"/>
</dbReference>
<sequence length="258" mass="27711">MLAGMWIRSTLAYPLSFALMMVTGVLITITDFVAVLLMFSHINAFGGFSLAEMALLYATSSLTMGIADLLTGSIERVGRRIRSGSLDAYLVRPVPAFIQTAADEFRLDKVGRVLQALTVLVIALTQIDVDWTVARGIMLVVGVVSGALIFCSFFTLGAAFQFIAIDSAELSNSFTYGGRTLTQYPLTAFGTDVVRAVTFVVPLAFVNFYPVLFLLGKQAPLGLPSWIGLLSPVAAAVMVAFAALGWRGGLRRYRSTGS</sequence>
<name>A0A4R4ZN43_9ACTN</name>
<keyword evidence="3" id="KW-1185">Reference proteome</keyword>
<keyword evidence="1" id="KW-1133">Transmembrane helix</keyword>
<evidence type="ECO:0000313" key="2">
    <source>
        <dbReference type="EMBL" id="TDD59139.1"/>
    </source>
</evidence>
<keyword evidence="1" id="KW-0812">Transmembrane</keyword>
<feature type="transmembrane region" description="Helical" evidence="1">
    <location>
        <begin position="12"/>
        <end position="42"/>
    </location>
</feature>
<protein>
    <submittedName>
        <fullName evidence="2">Transporter</fullName>
    </submittedName>
</protein>
<reference evidence="2 3" key="1">
    <citation type="submission" date="2019-03" db="EMBL/GenBank/DDBJ databases">
        <title>Draft genome sequences of novel Actinobacteria.</title>
        <authorList>
            <person name="Sahin N."/>
            <person name="Ay H."/>
            <person name="Saygin H."/>
        </authorList>
    </citation>
    <scope>NUCLEOTIDE SEQUENCE [LARGE SCALE GENOMIC DNA]</scope>
    <source>
        <strain evidence="2 3">JCM 13523</strain>
    </source>
</reference>
<comment type="caution">
    <text evidence="2">The sequence shown here is derived from an EMBL/GenBank/DDBJ whole genome shotgun (WGS) entry which is preliminary data.</text>
</comment>
<gene>
    <name evidence="2" type="ORF">E1263_16510</name>
</gene>
<evidence type="ECO:0000256" key="1">
    <source>
        <dbReference type="SAM" id="Phobius"/>
    </source>
</evidence>
<keyword evidence="1" id="KW-0472">Membrane</keyword>
<accession>A0A4R4ZN43</accession>
<evidence type="ECO:0000313" key="3">
    <source>
        <dbReference type="Proteomes" id="UP000295124"/>
    </source>
</evidence>
<dbReference type="AlphaFoldDB" id="A0A4R4ZN43"/>
<dbReference type="InterPro" id="IPR010390">
    <property type="entry name" value="ABC-2_transporter-like"/>
</dbReference>
<dbReference type="OrthoDB" id="9788195at2"/>
<organism evidence="2 3">
    <name type="scientific">Kribbella antibiotica</name>
    <dbReference type="NCBI Taxonomy" id="190195"/>
    <lineage>
        <taxon>Bacteria</taxon>
        <taxon>Bacillati</taxon>
        <taxon>Actinomycetota</taxon>
        <taxon>Actinomycetes</taxon>
        <taxon>Propionibacteriales</taxon>
        <taxon>Kribbellaceae</taxon>
        <taxon>Kribbella</taxon>
    </lineage>
</organism>
<feature type="transmembrane region" description="Helical" evidence="1">
    <location>
        <begin position="54"/>
        <end position="74"/>
    </location>
</feature>
<dbReference type="Pfam" id="PF06182">
    <property type="entry name" value="ABC2_membrane_6"/>
    <property type="match status" value="1"/>
</dbReference>
<dbReference type="EMBL" id="SMKX01000040">
    <property type="protein sequence ID" value="TDD59139.1"/>
    <property type="molecule type" value="Genomic_DNA"/>
</dbReference>
<feature type="transmembrane region" description="Helical" evidence="1">
    <location>
        <begin position="226"/>
        <end position="246"/>
    </location>
</feature>
<dbReference type="PANTHER" id="PTHR36833">
    <property type="entry name" value="SLR0610 PROTEIN-RELATED"/>
    <property type="match status" value="1"/>
</dbReference>
<feature type="transmembrane region" description="Helical" evidence="1">
    <location>
        <begin position="137"/>
        <end position="165"/>
    </location>
</feature>
<proteinExistence type="predicted"/>
<feature type="transmembrane region" description="Helical" evidence="1">
    <location>
        <begin position="186"/>
        <end position="206"/>
    </location>
</feature>
<dbReference type="Proteomes" id="UP000295124">
    <property type="component" value="Unassembled WGS sequence"/>
</dbReference>